<sequence>SPFIPSIYITITTDTTDNTYVDKDGLYGGCVTTTYTYQSCYYFLNDEFFDLSYWQPHVVIHQQSQHLNIISSAQTNQSMHRENELHYYPVVDNYMFKAKALYDYLGSMNHNELSFTKGEILYITSNQGKWWNATKINGTTGVVP</sequence>
<feature type="non-terminal residue" evidence="1">
    <location>
        <position position="144"/>
    </location>
</feature>
<protein>
    <submittedName>
        <fullName evidence="1">19822_t:CDS:1</fullName>
    </submittedName>
</protein>
<evidence type="ECO:0000313" key="1">
    <source>
        <dbReference type="EMBL" id="CAG8656607.1"/>
    </source>
</evidence>
<keyword evidence="2" id="KW-1185">Reference proteome</keyword>
<evidence type="ECO:0000313" key="2">
    <source>
        <dbReference type="Proteomes" id="UP000789920"/>
    </source>
</evidence>
<reference evidence="1" key="1">
    <citation type="submission" date="2021-06" db="EMBL/GenBank/DDBJ databases">
        <authorList>
            <person name="Kallberg Y."/>
            <person name="Tangrot J."/>
            <person name="Rosling A."/>
        </authorList>
    </citation>
    <scope>NUCLEOTIDE SEQUENCE</scope>
    <source>
        <strain evidence="1">MA461A</strain>
    </source>
</reference>
<gene>
    <name evidence="1" type="ORF">RPERSI_LOCUS8100</name>
</gene>
<organism evidence="1 2">
    <name type="scientific">Racocetra persica</name>
    <dbReference type="NCBI Taxonomy" id="160502"/>
    <lineage>
        <taxon>Eukaryota</taxon>
        <taxon>Fungi</taxon>
        <taxon>Fungi incertae sedis</taxon>
        <taxon>Mucoromycota</taxon>
        <taxon>Glomeromycotina</taxon>
        <taxon>Glomeromycetes</taxon>
        <taxon>Diversisporales</taxon>
        <taxon>Gigasporaceae</taxon>
        <taxon>Racocetra</taxon>
    </lineage>
</organism>
<accession>A0ACA9NI89</accession>
<dbReference type="EMBL" id="CAJVQC010014365">
    <property type="protein sequence ID" value="CAG8656607.1"/>
    <property type="molecule type" value="Genomic_DNA"/>
</dbReference>
<feature type="non-terminal residue" evidence="1">
    <location>
        <position position="1"/>
    </location>
</feature>
<dbReference type="Proteomes" id="UP000789920">
    <property type="component" value="Unassembled WGS sequence"/>
</dbReference>
<comment type="caution">
    <text evidence="1">The sequence shown here is derived from an EMBL/GenBank/DDBJ whole genome shotgun (WGS) entry which is preliminary data.</text>
</comment>
<proteinExistence type="predicted"/>
<name>A0ACA9NI89_9GLOM</name>